<evidence type="ECO:0000259" key="4">
    <source>
        <dbReference type="Pfam" id="PF11611"/>
    </source>
</evidence>
<dbReference type="Pfam" id="PF11611">
    <property type="entry name" value="DUF4352"/>
    <property type="match status" value="1"/>
</dbReference>
<keyword evidence="3" id="KW-1133">Transmembrane helix</keyword>
<reference evidence="5" key="1">
    <citation type="submission" date="2024-05" db="EMBL/GenBank/DDBJ databases">
        <title>Whole genome shotgun sequence of Streptomyces hydrogenans NBRC 13475.</title>
        <authorList>
            <person name="Komaki H."/>
            <person name="Tamura T."/>
        </authorList>
    </citation>
    <scope>NUCLEOTIDE SEQUENCE</scope>
    <source>
        <strain evidence="5">NBRC 13475</strain>
    </source>
</reference>
<gene>
    <name evidence="5" type="ORF">Shyd_95940</name>
</gene>
<name>A0ABQ3PT74_9ACTN</name>
<dbReference type="InterPro" id="IPR029051">
    <property type="entry name" value="DUF4352"/>
</dbReference>
<evidence type="ECO:0000256" key="3">
    <source>
        <dbReference type="SAM" id="Phobius"/>
    </source>
</evidence>
<organism evidence="5 6">
    <name type="scientific">Streptomyces hydrogenans</name>
    <dbReference type="NCBI Taxonomy" id="1873719"/>
    <lineage>
        <taxon>Bacteria</taxon>
        <taxon>Bacillati</taxon>
        <taxon>Actinomycetota</taxon>
        <taxon>Actinomycetes</taxon>
        <taxon>Kitasatosporales</taxon>
        <taxon>Streptomycetaceae</taxon>
        <taxon>Streptomyces</taxon>
    </lineage>
</organism>
<evidence type="ECO:0000313" key="6">
    <source>
        <dbReference type="Proteomes" id="UP001052739"/>
    </source>
</evidence>
<keyword evidence="1" id="KW-0732">Signal</keyword>
<feature type="domain" description="DUF4352" evidence="4">
    <location>
        <begin position="107"/>
        <end position="234"/>
    </location>
</feature>
<keyword evidence="3" id="KW-0472">Membrane</keyword>
<protein>
    <recommendedName>
        <fullName evidence="4">DUF4352 domain-containing protein</fullName>
    </recommendedName>
</protein>
<dbReference type="RefSeq" id="WP_190225041.1">
    <property type="nucleotide sequence ID" value="NZ_BNBS01000083.1"/>
</dbReference>
<comment type="caution">
    <text evidence="5">The sequence shown here is derived from an EMBL/GenBank/DDBJ whole genome shotgun (WGS) entry which is preliminary data.</text>
</comment>
<dbReference type="Proteomes" id="UP001052739">
    <property type="component" value="Unassembled WGS sequence"/>
</dbReference>
<feature type="compositionally biased region" description="Pro residues" evidence="2">
    <location>
        <begin position="1"/>
        <end position="27"/>
    </location>
</feature>
<keyword evidence="6" id="KW-1185">Reference proteome</keyword>
<accession>A0ABQ3PT74</accession>
<keyword evidence="3" id="KW-0812">Transmembrane</keyword>
<feature type="region of interest" description="Disordered" evidence="2">
    <location>
        <begin position="1"/>
        <end position="30"/>
    </location>
</feature>
<evidence type="ECO:0000313" key="5">
    <source>
        <dbReference type="EMBL" id="GHI28223.1"/>
    </source>
</evidence>
<evidence type="ECO:0000256" key="1">
    <source>
        <dbReference type="ARBA" id="ARBA00022729"/>
    </source>
</evidence>
<feature type="transmembrane region" description="Helical" evidence="3">
    <location>
        <begin position="34"/>
        <end position="57"/>
    </location>
</feature>
<dbReference type="GeneID" id="94009705"/>
<dbReference type="InterPro" id="IPR029050">
    <property type="entry name" value="Immunoprotect_excell_Ig-like"/>
</dbReference>
<dbReference type="EMBL" id="BNDW01000120">
    <property type="protein sequence ID" value="GHI28223.1"/>
    <property type="molecule type" value="Genomic_DNA"/>
</dbReference>
<proteinExistence type="predicted"/>
<evidence type="ECO:0000256" key="2">
    <source>
        <dbReference type="SAM" id="MobiDB-lite"/>
    </source>
</evidence>
<dbReference type="Gene3D" id="2.60.40.1240">
    <property type="match status" value="1"/>
</dbReference>
<feature type="region of interest" description="Disordered" evidence="2">
    <location>
        <begin position="69"/>
        <end position="100"/>
    </location>
</feature>
<sequence>MIPPKPTDAPTLPTAPVPVASPPPAPGSRPSRRALVFVALWTVLVAGVSSGITAAVVGGGDDAVVEGAAAPTASPSIWQDTRTHPADPPTEPERVPSPTSGAKGFVMGEKATSGGATVVVRKVTEAATVTLDDYDSEDVLKAGAGAKFAIVETTVHNDGTDSFDPVCGGGISQGLVDAEGRRFDVIDEVFMVKANRAADACGAELQPGFKREAVFVYKFPADATPAEWTFSGSRGMTEGDTAVVRLGTGTTSS</sequence>